<keyword evidence="15" id="KW-1185">Reference proteome</keyword>
<dbReference type="GO" id="GO:0000155">
    <property type="term" value="F:phosphorelay sensor kinase activity"/>
    <property type="evidence" value="ECO:0007669"/>
    <property type="project" value="InterPro"/>
</dbReference>
<dbReference type="CDD" id="cd06225">
    <property type="entry name" value="HAMP"/>
    <property type="match status" value="1"/>
</dbReference>
<dbReference type="SUPFAM" id="SSF55874">
    <property type="entry name" value="ATPase domain of HSP90 chaperone/DNA topoisomerase II/histidine kinase"/>
    <property type="match status" value="1"/>
</dbReference>
<dbReference type="PANTHER" id="PTHR45436">
    <property type="entry name" value="SENSOR HISTIDINE KINASE YKOH"/>
    <property type="match status" value="1"/>
</dbReference>
<proteinExistence type="predicted"/>
<keyword evidence="4" id="KW-0597">Phosphoprotein</keyword>
<dbReference type="InterPro" id="IPR005467">
    <property type="entry name" value="His_kinase_dom"/>
</dbReference>
<name>A0A2N8NSL0_STREU</name>
<keyword evidence="5" id="KW-0808">Transferase</keyword>
<evidence type="ECO:0000256" key="9">
    <source>
        <dbReference type="ARBA" id="ARBA00023012"/>
    </source>
</evidence>
<dbReference type="SMART" id="SM00387">
    <property type="entry name" value="HATPase_c"/>
    <property type="match status" value="1"/>
</dbReference>
<feature type="domain" description="HAMP" evidence="12">
    <location>
        <begin position="150"/>
        <end position="199"/>
    </location>
</feature>
<evidence type="ECO:0000256" key="6">
    <source>
        <dbReference type="ARBA" id="ARBA00022692"/>
    </source>
</evidence>
<dbReference type="InterPro" id="IPR036890">
    <property type="entry name" value="HATPase_C_sf"/>
</dbReference>
<evidence type="ECO:0000256" key="1">
    <source>
        <dbReference type="ARBA" id="ARBA00000085"/>
    </source>
</evidence>
<evidence type="ECO:0000256" key="3">
    <source>
        <dbReference type="ARBA" id="ARBA00012438"/>
    </source>
</evidence>
<evidence type="ECO:0000313" key="15">
    <source>
        <dbReference type="Proteomes" id="UP000235945"/>
    </source>
</evidence>
<reference evidence="15" key="1">
    <citation type="submission" date="2015-07" db="EMBL/GenBank/DDBJ databases">
        <authorList>
            <person name="Graham D.E."/>
            <person name="Giannone R.J."/>
            <person name="Gulvik C.A."/>
            <person name="Hettich R.L."/>
            <person name="Klingeman D.M."/>
            <person name="Mahan K.M."/>
            <person name="Parry R.J."/>
            <person name="Spain J.C."/>
        </authorList>
    </citation>
    <scope>NUCLEOTIDE SEQUENCE [LARGE SCALE GENOMIC DNA]</scope>
    <source>
        <strain evidence="15">ATCC 27428</strain>
    </source>
</reference>
<feature type="transmembrane region" description="Helical" evidence="10">
    <location>
        <begin position="125"/>
        <end position="147"/>
    </location>
</feature>
<reference evidence="13 16" key="3">
    <citation type="submission" date="2020-08" db="EMBL/GenBank/DDBJ databases">
        <title>Genomic Encyclopedia of Type Strains, Phase III (KMG-III): the genomes of soil and plant-associated and newly described type strains.</title>
        <authorList>
            <person name="Whitman W."/>
        </authorList>
    </citation>
    <scope>NUCLEOTIDE SEQUENCE [LARGE SCALE GENOMIC DNA]</scope>
    <source>
        <strain evidence="13 16">CECT 3259</strain>
    </source>
</reference>
<dbReference type="EMBL" id="JACHJF010000010">
    <property type="protein sequence ID" value="MBB5120033.1"/>
    <property type="molecule type" value="Genomic_DNA"/>
</dbReference>
<evidence type="ECO:0000313" key="14">
    <source>
        <dbReference type="EMBL" id="PNE31765.1"/>
    </source>
</evidence>
<dbReference type="PROSITE" id="PS50109">
    <property type="entry name" value="HIS_KIN"/>
    <property type="match status" value="1"/>
</dbReference>
<dbReference type="OrthoDB" id="9786919at2"/>
<reference evidence="14" key="2">
    <citation type="submission" date="2015-07" db="EMBL/GenBank/DDBJ databases">
        <authorList>
            <person name="Noorani M."/>
        </authorList>
    </citation>
    <scope>NUCLEOTIDE SEQUENCE [LARGE SCALE GENOMIC DNA]</scope>
    <source>
        <strain evidence="14">ATCC 27428</strain>
    </source>
</reference>
<accession>A0A2N8NSL0</accession>
<comment type="subcellular location">
    <subcellularLocation>
        <location evidence="2">Cell membrane</location>
    </subcellularLocation>
</comment>
<dbReference type="InterPro" id="IPR003660">
    <property type="entry name" value="HAMP_dom"/>
</dbReference>
<sequence>MGLRTKIGVAITATAALVAVIMGLVVHHRTATNQLETARESIETRLGAAVEDHAAGVDRPRTLINPDRIPGPLRAAIDKGKRATYLELGGPEPMLWAGSRLGRDTIVVKHPYTRQADNLRELDEVLWWAGGLGTAFACVVGVGLATVAGRRLNASARTAERIAQGDLSARLRPRGGRDEIARLTVAVNTMADALAARLTAEREVTANIAHELRTPVAGLVAAAALLPPGRPAEMVQERARRVSGLMEDVLEVARLDGSAERADTDVRALGELTRRAVRGVGAPEGAAGAAATAEAEVRIVADTLVETDGRRVERTLANLVTNAFRHGRAPVVVEVDGGVVRVRDSGPGFPPELLAQGPQRFRTGSGSGLGLGLGLTIASGQARVLGARLTFANPEGGGAEATLDLRGAVRGPGDAGCGCGGTGTAADAEA</sequence>
<evidence type="ECO:0000256" key="7">
    <source>
        <dbReference type="ARBA" id="ARBA00022777"/>
    </source>
</evidence>
<dbReference type="AlphaFoldDB" id="A0A2N8NSL0"/>
<dbReference type="InterPro" id="IPR050428">
    <property type="entry name" value="TCS_sensor_his_kinase"/>
</dbReference>
<keyword evidence="10" id="KW-0472">Membrane</keyword>
<dbReference type="InterPro" id="IPR003661">
    <property type="entry name" value="HisK_dim/P_dom"/>
</dbReference>
<dbReference type="EC" id="2.7.13.3" evidence="3"/>
<dbReference type="GO" id="GO:0005886">
    <property type="term" value="C:plasma membrane"/>
    <property type="evidence" value="ECO:0007669"/>
    <property type="project" value="UniProtKB-SubCell"/>
</dbReference>
<dbReference type="Proteomes" id="UP000528608">
    <property type="component" value="Unassembled WGS sequence"/>
</dbReference>
<organism evidence="14 15">
    <name type="scientific">Streptomyces eurocidicus</name>
    <name type="common">Streptoverticillium eurocidicus</name>
    <dbReference type="NCBI Taxonomy" id="66423"/>
    <lineage>
        <taxon>Bacteria</taxon>
        <taxon>Bacillati</taxon>
        <taxon>Actinomycetota</taxon>
        <taxon>Actinomycetes</taxon>
        <taxon>Kitasatosporales</taxon>
        <taxon>Streptomycetaceae</taxon>
        <taxon>Streptomyces</taxon>
    </lineage>
</organism>
<evidence type="ECO:0000259" key="12">
    <source>
        <dbReference type="PROSITE" id="PS50885"/>
    </source>
</evidence>
<evidence type="ECO:0000256" key="2">
    <source>
        <dbReference type="ARBA" id="ARBA00004236"/>
    </source>
</evidence>
<dbReference type="Pfam" id="PF00512">
    <property type="entry name" value="HisKA"/>
    <property type="match status" value="1"/>
</dbReference>
<dbReference type="Pfam" id="PF02518">
    <property type="entry name" value="HATPase_c"/>
    <property type="match status" value="1"/>
</dbReference>
<keyword evidence="6 10" id="KW-0812">Transmembrane</keyword>
<keyword evidence="9" id="KW-0902">Two-component regulatory system</keyword>
<evidence type="ECO:0000256" key="10">
    <source>
        <dbReference type="SAM" id="Phobius"/>
    </source>
</evidence>
<dbReference type="PROSITE" id="PS50885">
    <property type="entry name" value="HAMP"/>
    <property type="match status" value="1"/>
</dbReference>
<keyword evidence="7 14" id="KW-0418">Kinase</keyword>
<dbReference type="SUPFAM" id="SSF47384">
    <property type="entry name" value="Homodimeric domain of signal transducing histidine kinase"/>
    <property type="match status" value="1"/>
</dbReference>
<dbReference type="PANTHER" id="PTHR45436:SF5">
    <property type="entry name" value="SENSOR HISTIDINE KINASE TRCS"/>
    <property type="match status" value="1"/>
</dbReference>
<evidence type="ECO:0000256" key="8">
    <source>
        <dbReference type="ARBA" id="ARBA00022989"/>
    </source>
</evidence>
<dbReference type="RefSeq" id="WP_102920434.1">
    <property type="nucleotide sequence ID" value="NZ_JACHJF010000010.1"/>
</dbReference>
<dbReference type="InterPro" id="IPR003594">
    <property type="entry name" value="HATPase_dom"/>
</dbReference>
<comment type="caution">
    <text evidence="14">The sequence shown here is derived from an EMBL/GenBank/DDBJ whole genome shotgun (WGS) entry which is preliminary data.</text>
</comment>
<evidence type="ECO:0000313" key="16">
    <source>
        <dbReference type="Proteomes" id="UP000528608"/>
    </source>
</evidence>
<dbReference type="Proteomes" id="UP000235945">
    <property type="component" value="Unassembled WGS sequence"/>
</dbReference>
<dbReference type="Gene3D" id="3.30.565.10">
    <property type="entry name" value="Histidine kinase-like ATPase, C-terminal domain"/>
    <property type="match status" value="1"/>
</dbReference>
<dbReference type="InterPro" id="IPR036097">
    <property type="entry name" value="HisK_dim/P_sf"/>
</dbReference>
<evidence type="ECO:0000256" key="5">
    <source>
        <dbReference type="ARBA" id="ARBA00022679"/>
    </source>
</evidence>
<dbReference type="SUPFAM" id="SSF158472">
    <property type="entry name" value="HAMP domain-like"/>
    <property type="match status" value="1"/>
</dbReference>
<comment type="catalytic activity">
    <reaction evidence="1">
        <text>ATP + protein L-histidine = ADP + protein N-phospho-L-histidine.</text>
        <dbReference type="EC" id="2.7.13.3"/>
    </reaction>
</comment>
<feature type="transmembrane region" description="Helical" evidence="10">
    <location>
        <begin position="7"/>
        <end position="26"/>
    </location>
</feature>
<protein>
    <recommendedName>
        <fullName evidence="3">histidine kinase</fullName>
        <ecNumber evidence="3">2.7.13.3</ecNumber>
    </recommendedName>
</protein>
<keyword evidence="8 10" id="KW-1133">Transmembrane helix</keyword>
<dbReference type="Gene3D" id="1.10.287.130">
    <property type="match status" value="1"/>
</dbReference>
<dbReference type="SMART" id="SM00388">
    <property type="entry name" value="HisKA"/>
    <property type="match status" value="1"/>
</dbReference>
<evidence type="ECO:0000256" key="4">
    <source>
        <dbReference type="ARBA" id="ARBA00022553"/>
    </source>
</evidence>
<evidence type="ECO:0000259" key="11">
    <source>
        <dbReference type="PROSITE" id="PS50109"/>
    </source>
</evidence>
<dbReference type="EMBL" id="LGUI01000008">
    <property type="protein sequence ID" value="PNE31765.1"/>
    <property type="molecule type" value="Genomic_DNA"/>
</dbReference>
<feature type="domain" description="Histidine kinase" evidence="11">
    <location>
        <begin position="207"/>
        <end position="409"/>
    </location>
</feature>
<dbReference type="Gene3D" id="6.10.340.10">
    <property type="match status" value="1"/>
</dbReference>
<dbReference type="SMART" id="SM00304">
    <property type="entry name" value="HAMP"/>
    <property type="match status" value="1"/>
</dbReference>
<dbReference type="Pfam" id="PF00672">
    <property type="entry name" value="HAMP"/>
    <property type="match status" value="1"/>
</dbReference>
<evidence type="ECO:0000313" key="13">
    <source>
        <dbReference type="EMBL" id="MBB5120033.1"/>
    </source>
</evidence>
<gene>
    <name evidence="14" type="ORF">AF335_23340</name>
    <name evidence="13" type="ORF">FHS36_003471</name>
</gene>